<sequence length="77" mass="8744">MTVKWLSLILNNMSDIKICPTCGSKSKFKEKDGVKTYTAVQDDEAFKKIGQMKKAMQKFKDKAEALEKELNELKASL</sequence>
<proteinExistence type="predicted"/>
<reference evidence="2 3" key="1">
    <citation type="submission" date="2016-10" db="EMBL/GenBank/DDBJ databases">
        <authorList>
            <person name="de Groot N.N."/>
        </authorList>
    </citation>
    <scope>NUCLEOTIDE SEQUENCE [LARGE SCALE GENOMIC DNA]</scope>
    <source>
        <strain evidence="2 3">MAR_2009_71</strain>
    </source>
</reference>
<dbReference type="Proteomes" id="UP000183038">
    <property type="component" value="Unassembled WGS sequence"/>
</dbReference>
<gene>
    <name evidence="2" type="ORF">SAMN05192540_3048</name>
</gene>
<evidence type="ECO:0000256" key="1">
    <source>
        <dbReference type="SAM" id="Coils"/>
    </source>
</evidence>
<organism evidence="2 3">
    <name type="scientific">Maribacter dokdonensis</name>
    <dbReference type="NCBI Taxonomy" id="320912"/>
    <lineage>
        <taxon>Bacteria</taxon>
        <taxon>Pseudomonadati</taxon>
        <taxon>Bacteroidota</taxon>
        <taxon>Flavobacteriia</taxon>
        <taxon>Flavobacteriales</taxon>
        <taxon>Flavobacteriaceae</taxon>
        <taxon>Maribacter</taxon>
    </lineage>
</organism>
<protein>
    <submittedName>
        <fullName evidence="2">Uncharacterized protein</fullName>
    </submittedName>
</protein>
<evidence type="ECO:0000313" key="3">
    <source>
        <dbReference type="Proteomes" id="UP000183038"/>
    </source>
</evidence>
<accession>A0A1H4S400</accession>
<name>A0A1H4S400_9FLAO</name>
<evidence type="ECO:0000313" key="2">
    <source>
        <dbReference type="EMBL" id="SEC38863.1"/>
    </source>
</evidence>
<dbReference type="AlphaFoldDB" id="A0A1H4S400"/>
<feature type="coiled-coil region" evidence="1">
    <location>
        <begin position="49"/>
        <end position="76"/>
    </location>
</feature>
<keyword evidence="1" id="KW-0175">Coiled coil</keyword>
<dbReference type="EMBL" id="FNTB01000001">
    <property type="protein sequence ID" value="SEC38863.1"/>
    <property type="molecule type" value="Genomic_DNA"/>
</dbReference>